<accession>A0AAV2TLE9</accession>
<evidence type="ECO:0000256" key="5">
    <source>
        <dbReference type="RuleBase" id="RU363067"/>
    </source>
</evidence>
<proteinExistence type="inferred from homology"/>
<evidence type="ECO:0000313" key="9">
    <source>
        <dbReference type="Proteomes" id="UP001497525"/>
    </source>
</evidence>
<dbReference type="EMBL" id="CAXLJL010000378">
    <property type="protein sequence ID" value="CAL5137237.1"/>
    <property type="molecule type" value="Genomic_DNA"/>
</dbReference>
<organism evidence="8 9">
    <name type="scientific">Calicophoron daubneyi</name>
    <name type="common">Rumen fluke</name>
    <name type="synonym">Paramphistomum daubneyi</name>
    <dbReference type="NCBI Taxonomy" id="300641"/>
    <lineage>
        <taxon>Eukaryota</taxon>
        <taxon>Metazoa</taxon>
        <taxon>Spiralia</taxon>
        <taxon>Lophotrochozoa</taxon>
        <taxon>Platyhelminthes</taxon>
        <taxon>Trematoda</taxon>
        <taxon>Digenea</taxon>
        <taxon>Plagiorchiida</taxon>
        <taxon>Pronocephalata</taxon>
        <taxon>Paramphistomoidea</taxon>
        <taxon>Paramphistomidae</taxon>
        <taxon>Calicophoron</taxon>
    </lineage>
</organism>
<feature type="domain" description="PDEase" evidence="7">
    <location>
        <begin position="324"/>
        <end position="533"/>
    </location>
</feature>
<dbReference type="GO" id="GO:0007165">
    <property type="term" value="P:signal transduction"/>
    <property type="evidence" value="ECO:0007669"/>
    <property type="project" value="InterPro"/>
</dbReference>
<gene>
    <name evidence="8" type="ORF">CDAUBV1_LOCUS11490</name>
</gene>
<dbReference type="InterPro" id="IPR023088">
    <property type="entry name" value="PDEase"/>
</dbReference>
<dbReference type="GO" id="GO:0046872">
    <property type="term" value="F:metal ion binding"/>
    <property type="evidence" value="ECO:0007669"/>
    <property type="project" value="UniProtKB-KW"/>
</dbReference>
<feature type="binding site" evidence="4">
    <location>
        <position position="452"/>
    </location>
    <ligand>
        <name>Zn(2+)</name>
        <dbReference type="ChEBI" id="CHEBI:29105"/>
        <label>2</label>
    </ligand>
</feature>
<dbReference type="EC" id="3.1.4.-" evidence="5"/>
<comment type="caution">
    <text evidence="8">The sequence shown here is derived from an EMBL/GenBank/DDBJ whole genome shotgun (WGS) entry which is preliminary data.</text>
</comment>
<sequence length="533" mass="60206">MGDGHCSLTADTNGETLKKFRSPNKKPLNCFSLCSPLTRNRTKSSKTRTTEHGFGVTEKYTKHNCARSRSTISRGFMGKLFTRSRSTPPEARDSNDRRTVASGDPVNHTDRTAPTALPNSSSTTPIAQCVSVTTESSSTQNLELSPALTVQSELSESTQHRASVVKSSSAILYQPVPTGPRSNSEDNDHDLRLSVERCERRLERLYGRLIWLRNTSTQTGANANIKPSHTSQSDARNRPAQSTSTTSEKDWTRAHVSETSDDNDEDLGTVEKQIVKLSRKLHHIKCQVESFSYLSWLGVIEGPQTGQVAVPGRNAPASNPQLNLIRRPDLDVRRTIGEFRRLCGSPISEKVRLELRETTFNNWPWSDAWLIRFVRQMFVDLGFVDRFDLLLSRLDLWLCDIYRRYNRVPFHNYKHAFMVTQMLYALIWCTPLTECFEQTDQMALLISGICHDLDHPGFNNAYQINAGTVLAMRYNDQSPLENHHTAMTFDILSHSEANPFEHLDTDTLKRIREGIIRFLVLLNSAVAVPQTPA</sequence>
<dbReference type="GO" id="GO:0004114">
    <property type="term" value="F:3',5'-cyclic-nucleotide phosphodiesterase activity"/>
    <property type="evidence" value="ECO:0007669"/>
    <property type="project" value="InterPro"/>
</dbReference>
<feature type="region of interest" description="Disordered" evidence="6">
    <location>
        <begin position="76"/>
        <end position="124"/>
    </location>
</feature>
<feature type="compositionally biased region" description="Polar residues" evidence="6">
    <location>
        <begin position="220"/>
        <end position="246"/>
    </location>
</feature>
<keyword evidence="2 5" id="KW-0378">Hydrolase</keyword>
<dbReference type="InterPro" id="IPR002073">
    <property type="entry name" value="PDEase_catalytic_dom"/>
</dbReference>
<comment type="similarity">
    <text evidence="5">Belongs to the cyclic nucleotide phosphodiesterase family.</text>
</comment>
<protein>
    <recommendedName>
        <fullName evidence="5">Phosphodiesterase</fullName>
        <ecNumber evidence="5">3.1.4.-</ecNumber>
    </recommendedName>
</protein>
<feature type="compositionally biased region" description="Basic and acidic residues" evidence="6">
    <location>
        <begin position="247"/>
        <end position="258"/>
    </location>
</feature>
<evidence type="ECO:0000256" key="1">
    <source>
        <dbReference type="ARBA" id="ARBA00022723"/>
    </source>
</evidence>
<dbReference type="PROSITE" id="PS51845">
    <property type="entry name" value="PDEASE_I_2"/>
    <property type="match status" value="1"/>
</dbReference>
<feature type="binding site" evidence="4">
    <location>
        <position position="451"/>
    </location>
    <ligand>
        <name>Zn(2+)</name>
        <dbReference type="ChEBI" id="CHEBI:29105"/>
        <label>1</label>
    </ligand>
</feature>
<feature type="binding site" evidence="4">
    <location>
        <position position="452"/>
    </location>
    <ligand>
        <name>Zn(2+)</name>
        <dbReference type="ChEBI" id="CHEBI:29105"/>
        <label>1</label>
    </ligand>
</feature>
<dbReference type="InterPro" id="IPR036971">
    <property type="entry name" value="PDEase_catalytic_dom_sf"/>
</dbReference>
<feature type="compositionally biased region" description="Basic and acidic residues" evidence="6">
    <location>
        <begin position="90"/>
        <end position="99"/>
    </location>
</feature>
<dbReference type="InterPro" id="IPR003607">
    <property type="entry name" value="HD/PDEase_dom"/>
</dbReference>
<evidence type="ECO:0000256" key="4">
    <source>
        <dbReference type="PIRSR" id="PIRSR623088-3"/>
    </source>
</evidence>
<evidence type="ECO:0000259" key="7">
    <source>
        <dbReference type="PROSITE" id="PS51845"/>
    </source>
</evidence>
<dbReference type="AlphaFoldDB" id="A0AAV2TLE9"/>
<keyword evidence="1 4" id="KW-0479">Metal-binding</keyword>
<evidence type="ECO:0000256" key="3">
    <source>
        <dbReference type="PIRSR" id="PIRSR623088-1"/>
    </source>
</evidence>
<dbReference type="PROSITE" id="PS00126">
    <property type="entry name" value="PDEASE_I_1"/>
    <property type="match status" value="1"/>
</dbReference>
<evidence type="ECO:0000313" key="8">
    <source>
        <dbReference type="EMBL" id="CAL5137237.1"/>
    </source>
</evidence>
<dbReference type="PRINTS" id="PR00387">
    <property type="entry name" value="PDIESTERASE1"/>
</dbReference>
<feature type="active site" description="Proton donor" evidence="3">
    <location>
        <position position="411"/>
    </location>
</feature>
<dbReference type="CDD" id="cd00077">
    <property type="entry name" value="HDc"/>
    <property type="match status" value="1"/>
</dbReference>
<dbReference type="Proteomes" id="UP001497525">
    <property type="component" value="Unassembled WGS sequence"/>
</dbReference>
<dbReference type="Pfam" id="PF00233">
    <property type="entry name" value="PDEase_I"/>
    <property type="match status" value="1"/>
</dbReference>
<name>A0AAV2TLE9_CALDB</name>
<reference evidence="8" key="1">
    <citation type="submission" date="2024-06" db="EMBL/GenBank/DDBJ databases">
        <authorList>
            <person name="Liu X."/>
            <person name="Lenzi L."/>
            <person name="Haldenby T S."/>
            <person name="Uol C."/>
        </authorList>
    </citation>
    <scope>NUCLEOTIDE SEQUENCE</scope>
</reference>
<dbReference type="Gene3D" id="1.10.1300.10">
    <property type="entry name" value="3'5'-cyclic nucleotide phosphodiesterase, catalytic domain"/>
    <property type="match status" value="1"/>
</dbReference>
<dbReference type="SUPFAM" id="SSF109604">
    <property type="entry name" value="HD-domain/PDEase-like"/>
    <property type="match status" value="1"/>
</dbReference>
<dbReference type="InterPro" id="IPR023174">
    <property type="entry name" value="PDEase_CS"/>
</dbReference>
<feature type="region of interest" description="Disordered" evidence="6">
    <location>
        <begin position="220"/>
        <end position="266"/>
    </location>
</feature>
<evidence type="ECO:0000256" key="6">
    <source>
        <dbReference type="SAM" id="MobiDB-lite"/>
    </source>
</evidence>
<dbReference type="PANTHER" id="PTHR11347">
    <property type="entry name" value="CYCLIC NUCLEOTIDE PHOSPHODIESTERASE"/>
    <property type="match status" value="1"/>
</dbReference>
<feature type="binding site" evidence="4">
    <location>
        <position position="415"/>
    </location>
    <ligand>
        <name>Zn(2+)</name>
        <dbReference type="ChEBI" id="CHEBI:29105"/>
        <label>1</label>
    </ligand>
</feature>
<evidence type="ECO:0000256" key="2">
    <source>
        <dbReference type="ARBA" id="ARBA00022801"/>
    </source>
</evidence>
<comment type="cofactor">
    <cofactor evidence="5">
        <name>a divalent metal cation</name>
        <dbReference type="ChEBI" id="CHEBI:60240"/>
    </cofactor>
    <text evidence="5">Binds 2 divalent metal cations per subunit. Site 1 may preferentially bind zinc ions, while site 2 has a preference for magnesium and/or manganese ions.</text>
</comment>